<reference evidence="2" key="4">
    <citation type="submission" date="2019-03" db="UniProtKB">
        <authorList>
            <consortium name="EnsemblPlants"/>
        </authorList>
    </citation>
    <scope>IDENTIFICATION</scope>
</reference>
<keyword evidence="3" id="KW-1185">Reference proteome</keyword>
<reference evidence="2" key="5">
    <citation type="journal article" date="2021" name="G3 (Bethesda)">
        <title>Aegilops tauschii genome assembly Aet v5.0 features greater sequence contiguity and improved annotation.</title>
        <authorList>
            <person name="Wang L."/>
            <person name="Zhu T."/>
            <person name="Rodriguez J.C."/>
            <person name="Deal K.R."/>
            <person name="Dubcovsky J."/>
            <person name="McGuire P.E."/>
            <person name="Lux T."/>
            <person name="Spannagl M."/>
            <person name="Mayer K.F.X."/>
            <person name="Baldrich P."/>
            <person name="Meyers B.C."/>
            <person name="Huo N."/>
            <person name="Gu Y.Q."/>
            <person name="Zhou H."/>
            <person name="Devos K.M."/>
            <person name="Bennetzen J.L."/>
            <person name="Unver T."/>
            <person name="Budak H."/>
            <person name="Gulick P.J."/>
            <person name="Galiba G."/>
            <person name="Kalapos B."/>
            <person name="Nelson D.R."/>
            <person name="Li P."/>
            <person name="You F.M."/>
            <person name="Luo M.C."/>
            <person name="Dvorak J."/>
        </authorList>
    </citation>
    <scope>NUCLEOTIDE SEQUENCE [LARGE SCALE GENOMIC DNA]</scope>
    <source>
        <strain evidence="2">cv. AL8/78</strain>
    </source>
</reference>
<feature type="compositionally biased region" description="Polar residues" evidence="1">
    <location>
        <begin position="78"/>
        <end position="93"/>
    </location>
</feature>
<reference evidence="2" key="3">
    <citation type="journal article" date="2017" name="Nature">
        <title>Genome sequence of the progenitor of the wheat D genome Aegilops tauschii.</title>
        <authorList>
            <person name="Luo M.C."/>
            <person name="Gu Y.Q."/>
            <person name="Puiu D."/>
            <person name="Wang H."/>
            <person name="Twardziok S.O."/>
            <person name="Deal K.R."/>
            <person name="Huo N."/>
            <person name="Zhu T."/>
            <person name="Wang L."/>
            <person name="Wang Y."/>
            <person name="McGuire P.E."/>
            <person name="Liu S."/>
            <person name="Long H."/>
            <person name="Ramasamy R.K."/>
            <person name="Rodriguez J.C."/>
            <person name="Van S.L."/>
            <person name="Yuan L."/>
            <person name="Wang Z."/>
            <person name="Xia Z."/>
            <person name="Xiao L."/>
            <person name="Anderson O.D."/>
            <person name="Ouyang S."/>
            <person name="Liang Y."/>
            <person name="Zimin A.V."/>
            <person name="Pertea G."/>
            <person name="Qi P."/>
            <person name="Bennetzen J.L."/>
            <person name="Dai X."/>
            <person name="Dawson M.W."/>
            <person name="Muller H.G."/>
            <person name="Kugler K."/>
            <person name="Rivarola-Duarte L."/>
            <person name="Spannagl M."/>
            <person name="Mayer K.F.X."/>
            <person name="Lu F.H."/>
            <person name="Bevan M.W."/>
            <person name="Leroy P."/>
            <person name="Li P."/>
            <person name="You F.M."/>
            <person name="Sun Q."/>
            <person name="Liu Z."/>
            <person name="Lyons E."/>
            <person name="Wicker T."/>
            <person name="Salzberg S.L."/>
            <person name="Devos K.M."/>
            <person name="Dvorak J."/>
        </authorList>
    </citation>
    <scope>NUCLEOTIDE SEQUENCE [LARGE SCALE GENOMIC DNA]</scope>
    <source>
        <strain evidence="2">cv. AL8/78</strain>
    </source>
</reference>
<sequence>MPIEKMQIFSVSCSAVDPVLGIHEREHPVSGGEMKATRDPCFPSSLPPRVSSLPRTSTANYSSRWSPWPPSATSSSTMVTGSCPSGAPTSVQVESRPPSSPSATQPSKSSTHKSPSSGSLDWS</sequence>
<evidence type="ECO:0000256" key="1">
    <source>
        <dbReference type="SAM" id="MobiDB-lite"/>
    </source>
</evidence>
<name>A0A453BM63_AEGTS</name>
<reference evidence="3" key="2">
    <citation type="journal article" date="2017" name="Nat. Plants">
        <title>The Aegilops tauschii genome reveals multiple impacts of transposons.</title>
        <authorList>
            <person name="Zhao G."/>
            <person name="Zou C."/>
            <person name="Li K."/>
            <person name="Wang K."/>
            <person name="Li T."/>
            <person name="Gao L."/>
            <person name="Zhang X."/>
            <person name="Wang H."/>
            <person name="Yang Z."/>
            <person name="Liu X."/>
            <person name="Jiang W."/>
            <person name="Mao L."/>
            <person name="Kong X."/>
            <person name="Jiao Y."/>
            <person name="Jia J."/>
        </authorList>
    </citation>
    <scope>NUCLEOTIDE SEQUENCE [LARGE SCALE GENOMIC DNA]</scope>
    <source>
        <strain evidence="3">cv. AL8/78</strain>
    </source>
</reference>
<reference evidence="3" key="1">
    <citation type="journal article" date="2014" name="Science">
        <title>Ancient hybridizations among the ancestral genomes of bread wheat.</title>
        <authorList>
            <consortium name="International Wheat Genome Sequencing Consortium,"/>
            <person name="Marcussen T."/>
            <person name="Sandve S.R."/>
            <person name="Heier L."/>
            <person name="Spannagl M."/>
            <person name="Pfeifer M."/>
            <person name="Jakobsen K.S."/>
            <person name="Wulff B.B."/>
            <person name="Steuernagel B."/>
            <person name="Mayer K.F."/>
            <person name="Olsen O.A."/>
        </authorList>
    </citation>
    <scope>NUCLEOTIDE SEQUENCE [LARGE SCALE GENOMIC DNA]</scope>
    <source>
        <strain evidence="3">cv. AL8/78</strain>
    </source>
</reference>
<dbReference type="EnsemblPlants" id="AET2Gv20560900.5">
    <property type="protein sequence ID" value="AET2Gv20560900.5"/>
    <property type="gene ID" value="AET2Gv20560900"/>
</dbReference>
<feature type="compositionally biased region" description="Low complexity" evidence="1">
    <location>
        <begin position="95"/>
        <end position="123"/>
    </location>
</feature>
<feature type="region of interest" description="Disordered" evidence="1">
    <location>
        <begin position="26"/>
        <end position="123"/>
    </location>
</feature>
<dbReference type="Proteomes" id="UP000015105">
    <property type="component" value="Chromosome 2D"/>
</dbReference>
<protein>
    <submittedName>
        <fullName evidence="2">Uncharacterized protein</fullName>
    </submittedName>
</protein>
<evidence type="ECO:0000313" key="3">
    <source>
        <dbReference type="Proteomes" id="UP000015105"/>
    </source>
</evidence>
<evidence type="ECO:0000313" key="2">
    <source>
        <dbReference type="EnsemblPlants" id="AET2Gv20560900.5"/>
    </source>
</evidence>
<dbReference type="Gramene" id="AET2Gv20560900.5">
    <property type="protein sequence ID" value="AET2Gv20560900.5"/>
    <property type="gene ID" value="AET2Gv20560900"/>
</dbReference>
<proteinExistence type="predicted"/>
<feature type="compositionally biased region" description="Low complexity" evidence="1">
    <location>
        <begin position="43"/>
        <end position="77"/>
    </location>
</feature>
<dbReference type="AlphaFoldDB" id="A0A453BM63"/>
<accession>A0A453BM63</accession>
<organism evidence="2 3">
    <name type="scientific">Aegilops tauschii subsp. strangulata</name>
    <name type="common">Goatgrass</name>
    <dbReference type="NCBI Taxonomy" id="200361"/>
    <lineage>
        <taxon>Eukaryota</taxon>
        <taxon>Viridiplantae</taxon>
        <taxon>Streptophyta</taxon>
        <taxon>Embryophyta</taxon>
        <taxon>Tracheophyta</taxon>
        <taxon>Spermatophyta</taxon>
        <taxon>Magnoliopsida</taxon>
        <taxon>Liliopsida</taxon>
        <taxon>Poales</taxon>
        <taxon>Poaceae</taxon>
        <taxon>BOP clade</taxon>
        <taxon>Pooideae</taxon>
        <taxon>Triticodae</taxon>
        <taxon>Triticeae</taxon>
        <taxon>Triticinae</taxon>
        <taxon>Aegilops</taxon>
    </lineage>
</organism>